<dbReference type="InterPro" id="IPR003539">
    <property type="entry name" value="CD_toxinB"/>
</dbReference>
<proteinExistence type="predicted"/>
<feature type="signal peptide" evidence="1">
    <location>
        <begin position="1"/>
        <end position="17"/>
    </location>
</feature>
<organism evidence="3 4">
    <name type="scientific">Escherichia coli O1:K1 / APEC</name>
    <dbReference type="NCBI Taxonomy" id="405955"/>
    <lineage>
        <taxon>Bacteria</taxon>
        <taxon>Pseudomonadati</taxon>
        <taxon>Pseudomonadota</taxon>
        <taxon>Gammaproteobacteria</taxon>
        <taxon>Enterobacterales</taxon>
        <taxon>Enterobacteriaceae</taxon>
        <taxon>Escherichia</taxon>
    </lineage>
</organism>
<evidence type="ECO:0000256" key="1">
    <source>
        <dbReference type="SAM" id="SignalP"/>
    </source>
</evidence>
<dbReference type="SUPFAM" id="SSF56219">
    <property type="entry name" value="DNase I-like"/>
    <property type="match status" value="1"/>
</dbReference>
<evidence type="ECO:0000313" key="4">
    <source>
        <dbReference type="Proteomes" id="UP000008216"/>
    </source>
</evidence>
<name>A0A0H2YZD9_ECOK1</name>
<dbReference type="Pfam" id="PF03372">
    <property type="entry name" value="Exo_endo_phos"/>
    <property type="match status" value="1"/>
</dbReference>
<protein>
    <submittedName>
        <fullName evidence="3">Cytolethal distending toxin type IV subunit B</fullName>
    </submittedName>
</protein>
<dbReference type="HOGENOM" id="CLU_091266_0_0_6"/>
<dbReference type="InterPro" id="IPR005135">
    <property type="entry name" value="Endo/exonuclease/phosphatase"/>
</dbReference>
<dbReference type="Gene3D" id="3.60.10.10">
    <property type="entry name" value="Endonuclease/exonuclease/phosphatase"/>
    <property type="match status" value="1"/>
</dbReference>
<evidence type="ECO:0000259" key="2">
    <source>
        <dbReference type="Pfam" id="PF03372"/>
    </source>
</evidence>
<dbReference type="CDD" id="cd09081">
    <property type="entry name" value="CdtB"/>
    <property type="match status" value="1"/>
</dbReference>
<dbReference type="PRINTS" id="PR01388">
    <property type="entry name" value="CDTOXINB"/>
</dbReference>
<dbReference type="KEGG" id="ecv:APECO1_543"/>
<dbReference type="EMBL" id="CP000468">
    <property type="protein sequence ID" value="ABJ00843.1"/>
    <property type="molecule type" value="Genomic_DNA"/>
</dbReference>
<feature type="chain" id="PRO_5002603004" evidence="1">
    <location>
        <begin position="18"/>
        <end position="273"/>
    </location>
</feature>
<feature type="domain" description="Endonuclease/exonuclease/phosphatase" evidence="2">
    <location>
        <begin position="25"/>
        <end position="260"/>
    </location>
</feature>
<dbReference type="SMR" id="A0A0H2YZD9"/>
<reference evidence="3 4" key="1">
    <citation type="journal article" date="2007" name="J. Bacteriol.">
        <title>The genome sequence of avian pathogenic Escherichia coli strain O1:K1:H7 shares strong similarities with human extraintestinal pathogenic E. coli genomes.</title>
        <authorList>
            <person name="Johnson T.J."/>
            <person name="Kariyawasam S."/>
            <person name="Wannemuehler Y."/>
            <person name="Mangiamele P."/>
            <person name="Johnson S.J."/>
            <person name="Doetkott C."/>
            <person name="Skyberg J.A."/>
            <person name="Lynne A.M."/>
            <person name="Johnson J.R."/>
            <person name="Nolan L.K."/>
        </authorList>
    </citation>
    <scope>NUCLEOTIDE SEQUENCE [LARGE SCALE GENOMIC DNA]</scope>
    <source>
        <strain evidence="3">APEC O1</strain>
    </source>
</reference>
<dbReference type="RefSeq" id="WP_000734594.1">
    <property type="nucleotide sequence ID" value="NC_008563.1"/>
</dbReference>
<dbReference type="InterPro" id="IPR036691">
    <property type="entry name" value="Endo/exonu/phosph_ase_sf"/>
</dbReference>
<keyword evidence="4" id="KW-1185">Reference proteome</keyword>
<evidence type="ECO:0000313" key="3">
    <source>
        <dbReference type="EMBL" id="ABJ00843.1"/>
    </source>
</evidence>
<sequence length="273" mass="29863">MKKLLFLLMILPGISFADLSDFKVATWNLQGSNAPTENKWNTHVRQLVTGSGAVDILMVQEAGSIPSSATLTEREFRTPGIPMNEYIWNTGTNSRPQQLFIYFSRTDALSNRVNLAIVSNRRADEVIVLSPPTVASRPIIGIRIGNDVFFSTHALANRGIDSGAIVNSVFEFFNRQTDPIRQAANWMIAGDFNRSPAMLFSTLEPGIRNHVNIIAPPDPTQASGGVLDYAVVGNSVSFVLPLLRASLLFGLLRGQIASDHFPVGFIPGRGARR</sequence>
<gene>
    <name evidence="3" type="primary">cdtB</name>
    <name evidence="3" type="ORF">APECO1_543</name>
</gene>
<dbReference type="Proteomes" id="UP000008216">
    <property type="component" value="Chromosome"/>
</dbReference>
<dbReference type="PIRSF" id="PIRSF018539">
    <property type="entry name" value="CDT_B"/>
    <property type="match status" value="1"/>
</dbReference>
<keyword evidence="1" id="KW-0732">Signal</keyword>
<dbReference type="AlphaFoldDB" id="A0A0H2YZD9"/>
<accession>A0A0H2YZD9</accession>
<dbReference type="NCBIfam" id="NF011787">
    <property type="entry name" value="PRK15251.1"/>
    <property type="match status" value="1"/>
</dbReference>
<dbReference type="GO" id="GO:0003824">
    <property type="term" value="F:catalytic activity"/>
    <property type="evidence" value="ECO:0007669"/>
    <property type="project" value="InterPro"/>
</dbReference>